<reference evidence="4 5" key="1">
    <citation type="submission" date="2019-10" db="EMBL/GenBank/DDBJ databases">
        <title>Assembly and Annotation for the nematode Trichostrongylus colubriformis.</title>
        <authorList>
            <person name="Martin J."/>
        </authorList>
    </citation>
    <scope>NUCLEOTIDE SEQUENCE [LARGE SCALE GENOMIC DNA]</scope>
    <source>
        <strain evidence="4">G859</strain>
        <tissue evidence="4">Whole worm</tissue>
    </source>
</reference>
<evidence type="ECO:0000256" key="1">
    <source>
        <dbReference type="SAM" id="MobiDB-lite"/>
    </source>
</evidence>
<evidence type="ECO:0000256" key="2">
    <source>
        <dbReference type="SAM" id="Phobius"/>
    </source>
</evidence>
<comment type="caution">
    <text evidence="4">The sequence shown here is derived from an EMBL/GenBank/DDBJ whole genome shotgun (WGS) entry which is preliminary data.</text>
</comment>
<feature type="transmembrane region" description="Helical" evidence="2">
    <location>
        <begin position="67"/>
        <end position="89"/>
    </location>
</feature>
<name>A0AAN8FCV6_TRICO</name>
<evidence type="ECO:0000313" key="4">
    <source>
        <dbReference type="EMBL" id="KAK5977331.1"/>
    </source>
</evidence>
<accession>A0AAN8FCV6</accession>
<feature type="chain" id="PRO_5042889274" evidence="3">
    <location>
        <begin position="23"/>
        <end position="94"/>
    </location>
</feature>
<dbReference type="EMBL" id="WIXE01010735">
    <property type="protein sequence ID" value="KAK5977331.1"/>
    <property type="molecule type" value="Genomic_DNA"/>
</dbReference>
<keyword evidence="2" id="KW-0472">Membrane</keyword>
<feature type="non-terminal residue" evidence="4">
    <location>
        <position position="94"/>
    </location>
</feature>
<organism evidence="4 5">
    <name type="scientific">Trichostrongylus colubriformis</name>
    <name type="common">Black scour worm</name>
    <dbReference type="NCBI Taxonomy" id="6319"/>
    <lineage>
        <taxon>Eukaryota</taxon>
        <taxon>Metazoa</taxon>
        <taxon>Ecdysozoa</taxon>
        <taxon>Nematoda</taxon>
        <taxon>Chromadorea</taxon>
        <taxon>Rhabditida</taxon>
        <taxon>Rhabditina</taxon>
        <taxon>Rhabditomorpha</taxon>
        <taxon>Strongyloidea</taxon>
        <taxon>Trichostrongylidae</taxon>
        <taxon>Trichostrongylus</taxon>
    </lineage>
</organism>
<keyword evidence="2" id="KW-0812">Transmembrane</keyword>
<dbReference type="Proteomes" id="UP001331761">
    <property type="component" value="Unassembled WGS sequence"/>
</dbReference>
<keyword evidence="2" id="KW-1133">Transmembrane helix</keyword>
<evidence type="ECO:0000313" key="5">
    <source>
        <dbReference type="Proteomes" id="UP001331761"/>
    </source>
</evidence>
<feature type="compositionally biased region" description="Polar residues" evidence="1">
    <location>
        <begin position="26"/>
        <end position="42"/>
    </location>
</feature>
<gene>
    <name evidence="4" type="ORF">GCK32_018514</name>
</gene>
<protein>
    <submittedName>
        <fullName evidence="4">Uncharacterized protein</fullName>
    </submittedName>
</protein>
<keyword evidence="3" id="KW-0732">Signal</keyword>
<dbReference type="AlphaFoldDB" id="A0AAN8FCV6"/>
<sequence>MRLFLSTSILLACIFYITTVDAMTTGESSVPSVASTEPSTTEDIYDEGSETQPPKKKKRDLFSINNILFIIAGALVVSGCLVSVSLWILSRRAR</sequence>
<feature type="signal peptide" evidence="3">
    <location>
        <begin position="1"/>
        <end position="22"/>
    </location>
</feature>
<feature type="region of interest" description="Disordered" evidence="1">
    <location>
        <begin position="26"/>
        <end position="57"/>
    </location>
</feature>
<evidence type="ECO:0000256" key="3">
    <source>
        <dbReference type="SAM" id="SignalP"/>
    </source>
</evidence>
<proteinExistence type="predicted"/>
<keyword evidence="5" id="KW-1185">Reference proteome</keyword>